<proteinExistence type="predicted"/>
<accession>A0A917DM75</accession>
<name>A0A917DM75_9BACT</name>
<organism evidence="1 2">
    <name type="scientific">Emticicia aquatilis</name>
    <dbReference type="NCBI Taxonomy" id="1537369"/>
    <lineage>
        <taxon>Bacteria</taxon>
        <taxon>Pseudomonadati</taxon>
        <taxon>Bacteroidota</taxon>
        <taxon>Cytophagia</taxon>
        <taxon>Cytophagales</taxon>
        <taxon>Leadbetterellaceae</taxon>
        <taxon>Emticicia</taxon>
    </lineage>
</organism>
<reference evidence="1" key="2">
    <citation type="submission" date="2020-09" db="EMBL/GenBank/DDBJ databases">
        <authorList>
            <person name="Sun Q."/>
            <person name="Zhou Y."/>
        </authorList>
    </citation>
    <scope>NUCLEOTIDE SEQUENCE</scope>
    <source>
        <strain evidence="1">CGMCC 1.15958</strain>
    </source>
</reference>
<dbReference type="EMBL" id="BMKK01000003">
    <property type="protein sequence ID" value="GGD51906.1"/>
    <property type="molecule type" value="Genomic_DNA"/>
</dbReference>
<dbReference type="RefSeq" id="WP_188765458.1">
    <property type="nucleotide sequence ID" value="NZ_BMKK01000003.1"/>
</dbReference>
<dbReference type="AlphaFoldDB" id="A0A917DM75"/>
<evidence type="ECO:0000313" key="1">
    <source>
        <dbReference type="EMBL" id="GGD51906.1"/>
    </source>
</evidence>
<reference evidence="1" key="1">
    <citation type="journal article" date="2014" name="Int. J. Syst. Evol. Microbiol.">
        <title>Complete genome sequence of Corynebacterium casei LMG S-19264T (=DSM 44701T), isolated from a smear-ripened cheese.</title>
        <authorList>
            <consortium name="US DOE Joint Genome Institute (JGI-PGF)"/>
            <person name="Walter F."/>
            <person name="Albersmeier A."/>
            <person name="Kalinowski J."/>
            <person name="Ruckert C."/>
        </authorList>
    </citation>
    <scope>NUCLEOTIDE SEQUENCE</scope>
    <source>
        <strain evidence="1">CGMCC 1.15958</strain>
    </source>
</reference>
<keyword evidence="2" id="KW-1185">Reference proteome</keyword>
<protein>
    <submittedName>
        <fullName evidence="1">Uncharacterized protein</fullName>
    </submittedName>
</protein>
<evidence type="ECO:0000313" key="2">
    <source>
        <dbReference type="Proteomes" id="UP000609064"/>
    </source>
</evidence>
<dbReference type="Proteomes" id="UP000609064">
    <property type="component" value="Unassembled WGS sequence"/>
</dbReference>
<sequence>MLTDAQLKPAFHQLIDTIDNKEYLRELYDSIAGLLPIKGDILDGLTQKELERTQQSINQAKSNETISDDLVRQKIAQKWNIQ</sequence>
<gene>
    <name evidence="1" type="ORF">GCM10011514_15150</name>
</gene>
<comment type="caution">
    <text evidence="1">The sequence shown here is derived from an EMBL/GenBank/DDBJ whole genome shotgun (WGS) entry which is preliminary data.</text>
</comment>